<reference evidence="8 9" key="1">
    <citation type="submission" date="2014-07" db="EMBL/GenBank/DDBJ databases">
        <title>Methanogenic archaea and the global carbon cycle.</title>
        <authorList>
            <person name="Henriksen J.R."/>
            <person name="Luke J."/>
            <person name="Reinhart S."/>
            <person name="Benedict M.N."/>
            <person name="Youngblut N.D."/>
            <person name="Metcalf M.E."/>
            <person name="Whitaker R.J."/>
            <person name="Metcalf W.W."/>
        </authorList>
    </citation>
    <scope>NUCLEOTIDE SEQUENCE [LARGE SCALE GENOMIC DNA]</scope>
    <source>
        <strain evidence="8 9">Z-761</strain>
    </source>
</reference>
<feature type="transmembrane region" description="Helical" evidence="6">
    <location>
        <begin position="383"/>
        <end position="399"/>
    </location>
</feature>
<feature type="transmembrane region" description="Helical" evidence="6">
    <location>
        <begin position="308"/>
        <end position="331"/>
    </location>
</feature>
<keyword evidence="9" id="KW-1185">Reference proteome</keyword>
<protein>
    <submittedName>
        <fullName evidence="8">Transporter, RND superfamily</fullName>
    </submittedName>
</protein>
<feature type="transmembrane region" description="Helical" evidence="6">
    <location>
        <begin position="671"/>
        <end position="691"/>
    </location>
</feature>
<keyword evidence="4 6" id="KW-1133">Transmembrane helix</keyword>
<evidence type="ECO:0000256" key="5">
    <source>
        <dbReference type="ARBA" id="ARBA00023136"/>
    </source>
</evidence>
<feature type="transmembrane region" description="Helical" evidence="6">
    <location>
        <begin position="703"/>
        <end position="725"/>
    </location>
</feature>
<feature type="transmembrane region" description="Helical" evidence="6">
    <location>
        <begin position="205"/>
        <end position="225"/>
    </location>
</feature>
<evidence type="ECO:0000256" key="6">
    <source>
        <dbReference type="SAM" id="Phobius"/>
    </source>
</evidence>
<sequence>MQGAQKITMESGTETFVSKDSKLYQDYDHLYSNIFGTNSIIVMVEGNDVESADIMKSVDRLEHQLESTEGIVGITSPTSIIKEMNYKNTGRSQVPATDEEIKEIIDENPAIFGTLIPDHTHMLIYVTMAGSTTDNKQKEIITETEEAVKFSDFPPSYNLIVTGDPAYKIEMSEAMSTGMGPLLGLAAVFMVIVLSLVFRHVRWCLLPLPVVLLGIVYTFGAMGFLGIPLSMVSMSAFPVLIGLGIDYAIQFHNRIEEELNKDGNKSKAIISTIKHTGPAVLIALTMTALGFFSLFTSTVPMIKDFGKLLTIGILMCYLAAMFVGVVTVYIFDDISNNFQSKKRKKEPETTEIDADHVSSDKSKNNLVKHILEKVNNFSIKNNLLVLGIATLLCIGGIYADESVGAQTDTTSFAPQDLPALMDLNHMKDITGGTDTLNLIIKVKDTADPEVLEWIDKFSEHETQRQHIESTSSIVPLIKEYNGGTIPETRDEIEAIYNEIPESQKDRYVYGRNMLLLNLNIGNAVSDIKTTGIEELTGIIEKDIQWMQVPPGVTVTITGNPVVYIEVLGALTDGRILMTYLGLFLVLGGLLIVYRDWLKALAAIIPMFIVTGWSGLVMKFLGILYTPMTATMGALIIGIGCEYSVLMMERYFEEKDHGADPLQAIYRTSDSIGAALLASGSTVIGGFAALTISPFPLIGDFGTVTVIDIVLVLIATFMVFPPFIVLMDTWREKRRGIQAPQAKANNVKGADTQ</sequence>
<dbReference type="InterPro" id="IPR004869">
    <property type="entry name" value="MMPL_dom"/>
</dbReference>
<dbReference type="PANTHER" id="PTHR33406:SF13">
    <property type="entry name" value="MEMBRANE PROTEIN YDFJ"/>
    <property type="match status" value="1"/>
</dbReference>
<feature type="domain" description="SSD" evidence="7">
    <location>
        <begin position="599"/>
        <end position="725"/>
    </location>
</feature>
<evidence type="ECO:0000313" key="9">
    <source>
        <dbReference type="Proteomes" id="UP000033096"/>
    </source>
</evidence>
<name>A0A0E3Q4V6_9EURY</name>
<dbReference type="PROSITE" id="PS50156">
    <property type="entry name" value="SSD"/>
    <property type="match status" value="2"/>
</dbReference>
<evidence type="ECO:0000313" key="8">
    <source>
        <dbReference type="EMBL" id="AKB43417.1"/>
    </source>
</evidence>
<comment type="subcellular location">
    <subcellularLocation>
        <location evidence="1">Cell membrane</location>
        <topology evidence="1">Multi-pass membrane protein</topology>
    </subcellularLocation>
</comment>
<feature type="transmembrane region" description="Helical" evidence="6">
    <location>
        <begin position="279"/>
        <end position="302"/>
    </location>
</feature>
<feature type="transmembrane region" description="Helical" evidence="6">
    <location>
        <begin position="231"/>
        <end position="249"/>
    </location>
</feature>
<feature type="transmembrane region" description="Helical" evidence="6">
    <location>
        <begin position="575"/>
        <end position="593"/>
    </location>
</feature>
<dbReference type="AlphaFoldDB" id="A0A0E3Q4V6"/>
<dbReference type="SUPFAM" id="SSF82866">
    <property type="entry name" value="Multidrug efflux transporter AcrB transmembrane domain"/>
    <property type="match status" value="2"/>
</dbReference>
<evidence type="ECO:0000256" key="2">
    <source>
        <dbReference type="ARBA" id="ARBA00022475"/>
    </source>
</evidence>
<accession>A0A0E3Q4V6</accession>
<keyword evidence="2" id="KW-1003">Cell membrane</keyword>
<evidence type="ECO:0000256" key="1">
    <source>
        <dbReference type="ARBA" id="ARBA00004651"/>
    </source>
</evidence>
<feature type="transmembrane region" description="Helical" evidence="6">
    <location>
        <begin position="600"/>
        <end position="624"/>
    </location>
</feature>
<evidence type="ECO:0000256" key="3">
    <source>
        <dbReference type="ARBA" id="ARBA00022692"/>
    </source>
</evidence>
<dbReference type="PATRIC" id="fig|1434123.4.peg.1349"/>
<dbReference type="Pfam" id="PF03176">
    <property type="entry name" value="MMPL"/>
    <property type="match status" value="2"/>
</dbReference>
<dbReference type="NCBIfam" id="TIGR00921">
    <property type="entry name" value="2A067"/>
    <property type="match status" value="1"/>
</dbReference>
<dbReference type="KEGG" id="mvc:MSVAZ_1148"/>
<dbReference type="Proteomes" id="UP000033096">
    <property type="component" value="Chromosome"/>
</dbReference>
<dbReference type="InterPro" id="IPR000731">
    <property type="entry name" value="SSD"/>
</dbReference>
<dbReference type="Gene3D" id="1.20.1640.10">
    <property type="entry name" value="Multidrug efflux transporter AcrB transmembrane domain"/>
    <property type="match status" value="2"/>
</dbReference>
<evidence type="ECO:0000256" key="4">
    <source>
        <dbReference type="ARBA" id="ARBA00022989"/>
    </source>
</evidence>
<dbReference type="STRING" id="1434123.MSVAZ_1148"/>
<dbReference type="HOGENOM" id="CLU_008861_2_0_2"/>
<dbReference type="InterPro" id="IPR050545">
    <property type="entry name" value="Mycobact_MmpL"/>
</dbReference>
<feature type="domain" description="SSD" evidence="7">
    <location>
        <begin position="210"/>
        <end position="330"/>
    </location>
</feature>
<feature type="transmembrane region" description="Helical" evidence="6">
    <location>
        <begin position="178"/>
        <end position="198"/>
    </location>
</feature>
<gene>
    <name evidence="8" type="ORF">MSVAZ_1148</name>
</gene>
<dbReference type="GO" id="GO:0005886">
    <property type="term" value="C:plasma membrane"/>
    <property type="evidence" value="ECO:0007669"/>
    <property type="project" value="UniProtKB-SubCell"/>
</dbReference>
<keyword evidence="5 6" id="KW-0472">Membrane</keyword>
<organism evidence="8 9">
    <name type="scientific">Methanosarcina vacuolata Z-761</name>
    <dbReference type="NCBI Taxonomy" id="1434123"/>
    <lineage>
        <taxon>Archaea</taxon>
        <taxon>Methanobacteriati</taxon>
        <taxon>Methanobacteriota</taxon>
        <taxon>Stenosarchaea group</taxon>
        <taxon>Methanomicrobia</taxon>
        <taxon>Methanosarcinales</taxon>
        <taxon>Methanosarcinaceae</taxon>
        <taxon>Methanosarcina</taxon>
    </lineage>
</organism>
<dbReference type="PANTHER" id="PTHR33406">
    <property type="entry name" value="MEMBRANE PROTEIN MJ1562-RELATED"/>
    <property type="match status" value="1"/>
</dbReference>
<dbReference type="EMBL" id="CP009520">
    <property type="protein sequence ID" value="AKB43417.1"/>
    <property type="molecule type" value="Genomic_DNA"/>
</dbReference>
<evidence type="ECO:0000259" key="7">
    <source>
        <dbReference type="PROSITE" id="PS50156"/>
    </source>
</evidence>
<proteinExistence type="predicted"/>
<keyword evidence="3 6" id="KW-0812">Transmembrane</keyword>
<feature type="transmembrane region" description="Helical" evidence="6">
    <location>
        <begin position="630"/>
        <end position="651"/>
    </location>
</feature>